<dbReference type="RefSeq" id="WP_259805748.1">
    <property type="nucleotide sequence ID" value="NZ_CP080776.1"/>
</dbReference>
<protein>
    <recommendedName>
        <fullName evidence="3">Alpha/beta hydrolase</fullName>
    </recommendedName>
</protein>
<name>A0A9Q9H739_9RHOB</name>
<proteinExistence type="predicted"/>
<reference evidence="1" key="1">
    <citation type="submission" date="2021-08" db="EMBL/GenBank/DDBJ databases">
        <authorList>
            <person name="Nwanade C."/>
            <person name="Wang M."/>
            <person name="Masoudi A."/>
            <person name="Yu Z."/>
            <person name="Liu J."/>
        </authorList>
    </citation>
    <scope>NUCLEOTIDE SEQUENCE</scope>
    <source>
        <strain evidence="1">S056</strain>
    </source>
</reference>
<dbReference type="Proteomes" id="UP001057991">
    <property type="component" value="Chromosome"/>
</dbReference>
<dbReference type="Gene3D" id="3.40.50.1820">
    <property type="entry name" value="alpha/beta hydrolase"/>
    <property type="match status" value="1"/>
</dbReference>
<dbReference type="InterPro" id="IPR029058">
    <property type="entry name" value="AB_hydrolase_fold"/>
</dbReference>
<evidence type="ECO:0000313" key="1">
    <source>
        <dbReference type="EMBL" id="UWP94793.1"/>
    </source>
</evidence>
<evidence type="ECO:0008006" key="3">
    <source>
        <dbReference type="Google" id="ProtNLM"/>
    </source>
</evidence>
<dbReference type="EMBL" id="CP080776">
    <property type="protein sequence ID" value="UWP94793.1"/>
    <property type="molecule type" value="Genomic_DNA"/>
</dbReference>
<organism evidence="1 2">
    <name type="scientific">Aliiroseovarius crassostreae</name>
    <dbReference type="NCBI Taxonomy" id="154981"/>
    <lineage>
        <taxon>Bacteria</taxon>
        <taxon>Pseudomonadati</taxon>
        <taxon>Pseudomonadota</taxon>
        <taxon>Alphaproteobacteria</taxon>
        <taxon>Rhodobacterales</taxon>
        <taxon>Paracoccaceae</taxon>
        <taxon>Aliiroseovarius</taxon>
    </lineage>
</organism>
<dbReference type="SUPFAM" id="SSF53474">
    <property type="entry name" value="alpha/beta-Hydrolases"/>
    <property type="match status" value="1"/>
</dbReference>
<dbReference type="AlphaFoldDB" id="A0A9Q9H739"/>
<gene>
    <name evidence="1" type="ORF">K3X48_11310</name>
</gene>
<accession>A0A9Q9H739</accession>
<sequence>MKLCVVTDIFSAPAPVECISARLPDLTQVEHLSLPELSGAPDLNGPALHQHLFQQGGLETAVRALSKRLSSDWFGLGYSAGGTALWQTACRYVRLRGLYCISSTRLRDEREISTPSLVFFGEEDPDIPSASWRSTIPDTCIMLPKVGHSYYQDRHSDQCHITLRQIADDMSNR</sequence>
<evidence type="ECO:0000313" key="2">
    <source>
        <dbReference type="Proteomes" id="UP001057991"/>
    </source>
</evidence>